<name>A0A7T1T2P6_9ACTN</name>
<keyword evidence="3" id="KW-0677">Repeat</keyword>
<dbReference type="InterPro" id="IPR019775">
    <property type="entry name" value="WD40_repeat_CS"/>
</dbReference>
<dbReference type="Pfam" id="PF00400">
    <property type="entry name" value="WD40"/>
    <property type="match status" value="7"/>
</dbReference>
<evidence type="ECO:0000313" key="10">
    <source>
        <dbReference type="EMBL" id="QPP05265.1"/>
    </source>
</evidence>
<evidence type="ECO:0000256" key="6">
    <source>
        <dbReference type="PROSITE-ProRule" id="PRU00221"/>
    </source>
</evidence>
<dbReference type="Gene3D" id="1.10.10.10">
    <property type="entry name" value="Winged helix-like DNA-binding domain superfamily/Winged helix DNA-binding domain"/>
    <property type="match status" value="1"/>
</dbReference>
<keyword evidence="2 6" id="KW-0853">WD repeat</keyword>
<dbReference type="SMART" id="SM00028">
    <property type="entry name" value="TPR"/>
    <property type="match status" value="5"/>
</dbReference>
<dbReference type="GO" id="GO:0005829">
    <property type="term" value="C:cytosol"/>
    <property type="evidence" value="ECO:0007669"/>
    <property type="project" value="UniProtKB-ARBA"/>
</dbReference>
<dbReference type="SMART" id="SM00862">
    <property type="entry name" value="Trans_reg_C"/>
    <property type="match status" value="1"/>
</dbReference>
<keyword evidence="4" id="KW-0902">Two-component regulatory system</keyword>
<dbReference type="InterPro" id="IPR011990">
    <property type="entry name" value="TPR-like_helical_dom_sf"/>
</dbReference>
<dbReference type="PROSITE" id="PS00678">
    <property type="entry name" value="WD_REPEATS_1"/>
    <property type="match status" value="1"/>
</dbReference>
<accession>A0A7T1T2P6</accession>
<dbReference type="InterPro" id="IPR016032">
    <property type="entry name" value="Sig_transdc_resp-reg_C-effctor"/>
</dbReference>
<evidence type="ECO:0000259" key="9">
    <source>
        <dbReference type="PROSITE" id="PS51755"/>
    </source>
</evidence>
<organism evidence="10 11">
    <name type="scientific">Streptomyces bathyalis</name>
    <dbReference type="NCBI Taxonomy" id="2710756"/>
    <lineage>
        <taxon>Bacteria</taxon>
        <taxon>Bacillati</taxon>
        <taxon>Actinomycetota</taxon>
        <taxon>Actinomycetes</taxon>
        <taxon>Kitasatosporales</taxon>
        <taxon>Streptomycetaceae</taxon>
        <taxon>Streptomyces</taxon>
    </lineage>
</organism>
<feature type="repeat" description="WD" evidence="6">
    <location>
        <begin position="1258"/>
        <end position="1290"/>
    </location>
</feature>
<keyword evidence="11" id="KW-1185">Reference proteome</keyword>
<dbReference type="GO" id="GO:0003677">
    <property type="term" value="F:DNA binding"/>
    <property type="evidence" value="ECO:0007669"/>
    <property type="project" value="UniProtKB-UniRule"/>
</dbReference>
<dbReference type="InterPro" id="IPR036388">
    <property type="entry name" value="WH-like_DNA-bd_sf"/>
</dbReference>
<dbReference type="InterPro" id="IPR005158">
    <property type="entry name" value="BTAD"/>
</dbReference>
<dbReference type="CDD" id="cd00200">
    <property type="entry name" value="WD40"/>
    <property type="match status" value="1"/>
</dbReference>
<comment type="similarity">
    <text evidence="1">Belongs to the AfsR/DnrI/RedD regulatory family.</text>
</comment>
<dbReference type="SUPFAM" id="SSF52540">
    <property type="entry name" value="P-loop containing nucleoside triphosphate hydrolases"/>
    <property type="match status" value="1"/>
</dbReference>
<evidence type="ECO:0000256" key="4">
    <source>
        <dbReference type="ARBA" id="ARBA00023012"/>
    </source>
</evidence>
<evidence type="ECO:0000256" key="1">
    <source>
        <dbReference type="ARBA" id="ARBA00005820"/>
    </source>
</evidence>
<dbReference type="PROSITE" id="PS50294">
    <property type="entry name" value="WD_REPEATS_REGION"/>
    <property type="match status" value="7"/>
</dbReference>
<dbReference type="Proteomes" id="UP000595046">
    <property type="component" value="Chromosome"/>
</dbReference>
<dbReference type="SUPFAM" id="SSF48452">
    <property type="entry name" value="TPR-like"/>
    <property type="match status" value="2"/>
</dbReference>
<feature type="repeat" description="WD" evidence="6">
    <location>
        <begin position="1299"/>
        <end position="1322"/>
    </location>
</feature>
<dbReference type="PRINTS" id="PR00320">
    <property type="entry name" value="GPROTEINBRPT"/>
</dbReference>
<dbReference type="InterPro" id="IPR001680">
    <property type="entry name" value="WD40_rpt"/>
</dbReference>
<feature type="repeat" description="WD" evidence="6">
    <location>
        <begin position="1040"/>
        <end position="1081"/>
    </location>
</feature>
<protein>
    <submittedName>
        <fullName evidence="10">Tetratricopeptide repeat protein</fullName>
    </submittedName>
</protein>
<keyword evidence="5 7" id="KW-0238">DNA-binding</keyword>
<dbReference type="CDD" id="cd15831">
    <property type="entry name" value="BTAD"/>
    <property type="match status" value="1"/>
</dbReference>
<dbReference type="InterPro" id="IPR001867">
    <property type="entry name" value="OmpR/PhoB-type_DNA-bd"/>
</dbReference>
<evidence type="ECO:0000256" key="8">
    <source>
        <dbReference type="SAM" id="MobiDB-lite"/>
    </source>
</evidence>
<dbReference type="InterPro" id="IPR036322">
    <property type="entry name" value="WD40_repeat_dom_sf"/>
</dbReference>
<dbReference type="Gene3D" id="3.40.50.300">
    <property type="entry name" value="P-loop containing nucleotide triphosphate hydrolases"/>
    <property type="match status" value="1"/>
</dbReference>
<dbReference type="PRINTS" id="PR00364">
    <property type="entry name" value="DISEASERSIST"/>
</dbReference>
<evidence type="ECO:0000256" key="5">
    <source>
        <dbReference type="ARBA" id="ARBA00023125"/>
    </source>
</evidence>
<dbReference type="GO" id="GO:0000160">
    <property type="term" value="P:phosphorelay signal transduction system"/>
    <property type="evidence" value="ECO:0007669"/>
    <property type="project" value="UniProtKB-KW"/>
</dbReference>
<proteinExistence type="inferred from homology"/>
<feature type="repeat" description="WD" evidence="6">
    <location>
        <begin position="1082"/>
        <end position="1123"/>
    </location>
</feature>
<feature type="DNA-binding region" description="OmpR/PhoB-type" evidence="7">
    <location>
        <begin position="67"/>
        <end position="165"/>
    </location>
</feature>
<feature type="repeat" description="WD" evidence="6">
    <location>
        <begin position="1166"/>
        <end position="1207"/>
    </location>
</feature>
<dbReference type="InterPro" id="IPR027417">
    <property type="entry name" value="P-loop_NTPase"/>
</dbReference>
<feature type="repeat" description="WD" evidence="6">
    <location>
        <begin position="1208"/>
        <end position="1249"/>
    </location>
</feature>
<dbReference type="PROSITE" id="PS50082">
    <property type="entry name" value="WD_REPEATS_2"/>
    <property type="match status" value="7"/>
</dbReference>
<dbReference type="PANTHER" id="PTHR22847">
    <property type="entry name" value="WD40 REPEAT PROTEIN"/>
    <property type="match status" value="1"/>
</dbReference>
<dbReference type="Pfam" id="PF13424">
    <property type="entry name" value="TPR_12"/>
    <property type="match status" value="1"/>
</dbReference>
<feature type="repeat" description="WD" evidence="6">
    <location>
        <begin position="1124"/>
        <end position="1165"/>
    </location>
</feature>
<feature type="domain" description="OmpR/PhoB-type" evidence="9">
    <location>
        <begin position="67"/>
        <end position="165"/>
    </location>
</feature>
<dbReference type="SMART" id="SM00320">
    <property type="entry name" value="WD40"/>
    <property type="match status" value="7"/>
</dbReference>
<evidence type="ECO:0000256" key="7">
    <source>
        <dbReference type="PROSITE-ProRule" id="PRU01091"/>
    </source>
</evidence>
<dbReference type="Gene3D" id="1.25.40.10">
    <property type="entry name" value="Tetratricopeptide repeat domain"/>
    <property type="match status" value="2"/>
</dbReference>
<dbReference type="Pfam" id="PF00486">
    <property type="entry name" value="Trans_reg_C"/>
    <property type="match status" value="1"/>
</dbReference>
<dbReference type="GO" id="GO:0043531">
    <property type="term" value="F:ADP binding"/>
    <property type="evidence" value="ECO:0007669"/>
    <property type="project" value="InterPro"/>
</dbReference>
<dbReference type="Pfam" id="PF00931">
    <property type="entry name" value="NB-ARC"/>
    <property type="match status" value="1"/>
</dbReference>
<evidence type="ECO:0000256" key="2">
    <source>
        <dbReference type="ARBA" id="ARBA00022574"/>
    </source>
</evidence>
<dbReference type="PROSITE" id="PS51755">
    <property type="entry name" value="OMPR_PHOB"/>
    <property type="match status" value="1"/>
</dbReference>
<reference evidence="11" key="1">
    <citation type="submission" date="2020-02" db="EMBL/GenBank/DDBJ databases">
        <title>Streptomyces sp. ASO4wet.</title>
        <authorList>
            <person name="Risdian C."/>
            <person name="Landwehr W."/>
            <person name="Schupp P."/>
            <person name="Wink J."/>
        </authorList>
    </citation>
    <scope>NUCLEOTIDE SEQUENCE [LARGE SCALE GENOMIC DNA]</scope>
    <source>
        <strain evidence="11">ASO4wet</strain>
    </source>
</reference>
<dbReference type="SUPFAM" id="SSF46894">
    <property type="entry name" value="C-terminal effector domain of the bipartite response regulators"/>
    <property type="match status" value="1"/>
</dbReference>
<evidence type="ECO:0000256" key="3">
    <source>
        <dbReference type="ARBA" id="ARBA00022737"/>
    </source>
</evidence>
<dbReference type="InterPro" id="IPR015943">
    <property type="entry name" value="WD40/YVTN_repeat-like_dom_sf"/>
</dbReference>
<gene>
    <name evidence="10" type="ORF">G4Z16_01425</name>
</gene>
<dbReference type="Gene3D" id="2.130.10.10">
    <property type="entry name" value="YVTN repeat-like/Quinoprotein amine dehydrogenase"/>
    <property type="match status" value="3"/>
</dbReference>
<dbReference type="Pfam" id="PF03704">
    <property type="entry name" value="BTAD"/>
    <property type="match status" value="1"/>
</dbReference>
<dbReference type="SMART" id="SM01043">
    <property type="entry name" value="BTAD"/>
    <property type="match status" value="1"/>
</dbReference>
<sequence>MAVDPDGERVRQAKEFVEAAAARTRNDLAGTRAADVPARTAAPGGLGPLARTRTEQLVSPPRSAAASQGRQEHQLCFTVLGPVRARRGDQEIPMGSPQQRALLAALLLRGGHTATAEELIDAIWGEEPPDQAKAALRTYASRIRKALGDDAELLVSESGGYAIRPGRAYSEVVLDLDVATAHVSDAEKSTASGDRPGAHESYTAALAQWSGEALAHVPGPFAERHRSRLTEWQLSLQEHGIDLGLQLGCHTEAVSELTALTAAHPLRERLRELLMLALYRSGRQAEALAVFADTRRMLADELGVDPCAELIALHQRILEADDGLALAPDEPAGPATAKPAQPAQLPATVADFTGREAFVAELKDQLAQAEGTVMAVSAVAGIGGVGKTTLAVHVAHAAAEYFPDGQLYVDLQGAGPSASEPEAVLGAFLRSLGVDDATVPEGLEERSALFRSLLSGRRVLTLLDNARDAAQVRPLLAGTAGCAALVTSRVRMVDLAGAHLIDLDVMSPEEAMTLFTRIVGKERVTAERQAAMAVVGACGFLPLAIRIAAARLASRRTWTVATLAEKLADERRRLDELQVGDQAVKATFELGYGQLDAEPARGFRLLGLADGPDISLEAAAALLDRPVATTESLLESLVDASLLESAAPGRYRFHDLVRLFARACAERDEQPPSEREAAFSRLLDFYLATASKVFAIERPGERAVDHLVQPLTDGMYFADRDVALAWLFSEADCVLSCVQQAAERGMLRHAADLLIAIKDCADSGVHSLRYERAAATVRDAARAADDVLAEARTQIMLTHVHIVAGRFDQADEEAERATLLAEASGDTLAGCWSLNDRGIIANCQSRFTDGEAHLLRAIEAFRADGNRPSEASALCNLSHIVLSLGRKDDAVELARQGLGVYELLGHTMRIANGKYMLGRALTLAGRNAEGLDELDQAAALFRQSRQPLWEGVTHFRMAEAYLAADRPRQAAAHAEQALALRGIGGEWMRGRMLTVLGRALVTLGQRDRARVCWQEALEIFEEMGAAEASEPGGLLERRILTGHTGAVASVAISPDGTWLATTSDDNTVRIWDAVTGEERRILTGHTGAVVSVAISPDGTWLATTSDDNTVRIWDAVTGEERRILTGHTGAVVSVAISPDGTWLATTSDDNTVRIWDAVTGEERRILTGHTGAVVSVAISPDGTWLATTSDDNTVRIWDAVTGEERRILTGHTGAVVSVAISPDGTWLATTSDDNTVRIWDAVTGQEHGNQTGPAPAQTVAISPDGTWLATTSDDNTVRIWDAATGQEHGNQTGPAPAQTVAISPDGTWLATTSDDNTVRIWDAAATTLPILMTRPDGVAANAHGRPSSKAQVS</sequence>
<feature type="region of interest" description="Disordered" evidence="8">
    <location>
        <begin position="28"/>
        <end position="70"/>
    </location>
</feature>
<dbReference type="PANTHER" id="PTHR22847:SF637">
    <property type="entry name" value="WD REPEAT DOMAIN 5B"/>
    <property type="match status" value="1"/>
</dbReference>
<dbReference type="SUPFAM" id="SSF50978">
    <property type="entry name" value="WD40 repeat-like"/>
    <property type="match status" value="1"/>
</dbReference>
<dbReference type="InterPro" id="IPR002182">
    <property type="entry name" value="NB-ARC"/>
</dbReference>
<dbReference type="GO" id="GO:0006355">
    <property type="term" value="P:regulation of DNA-templated transcription"/>
    <property type="evidence" value="ECO:0007669"/>
    <property type="project" value="InterPro"/>
</dbReference>
<dbReference type="InterPro" id="IPR019734">
    <property type="entry name" value="TPR_rpt"/>
</dbReference>
<dbReference type="KEGG" id="sbat:G4Z16_01425"/>
<dbReference type="InterPro" id="IPR020472">
    <property type="entry name" value="WD40_PAC1"/>
</dbReference>
<dbReference type="EMBL" id="CP048882">
    <property type="protein sequence ID" value="QPP05265.1"/>
    <property type="molecule type" value="Genomic_DNA"/>
</dbReference>
<evidence type="ECO:0000313" key="11">
    <source>
        <dbReference type="Proteomes" id="UP000595046"/>
    </source>
</evidence>